<organism evidence="1 2">
    <name type="scientific">Sphingomonas desiccabilis</name>
    <dbReference type="NCBI Taxonomy" id="429134"/>
    <lineage>
        <taxon>Bacteria</taxon>
        <taxon>Pseudomonadati</taxon>
        <taxon>Pseudomonadota</taxon>
        <taxon>Alphaproteobacteria</taxon>
        <taxon>Sphingomonadales</taxon>
        <taxon>Sphingomonadaceae</taxon>
        <taxon>Sphingomonas</taxon>
    </lineage>
</organism>
<sequence length="73" mass="7969">MKMRVAIELIQIVLSVAAVVGVGMLSAWSYRPARDDIELVTLGAVLVVVVLGIRQLQRAIAEQRFAREGVAHD</sequence>
<gene>
    <name evidence="1" type="ORF">EO081_12090</name>
</gene>
<dbReference type="EMBL" id="SDPT01000002">
    <property type="protein sequence ID" value="RXZ31921.1"/>
    <property type="molecule type" value="Genomic_DNA"/>
</dbReference>
<dbReference type="RefSeq" id="WP_129342150.1">
    <property type="nucleotide sequence ID" value="NZ_JACIDD010000002.1"/>
</dbReference>
<proteinExistence type="predicted"/>
<protein>
    <submittedName>
        <fullName evidence="1">Uncharacterized protein</fullName>
    </submittedName>
</protein>
<accession>A0A4Q2IU40</accession>
<keyword evidence="2" id="KW-1185">Reference proteome</keyword>
<name>A0A4Q2IU40_9SPHN</name>
<comment type="caution">
    <text evidence="1">The sequence shown here is derived from an EMBL/GenBank/DDBJ whole genome shotgun (WGS) entry which is preliminary data.</text>
</comment>
<evidence type="ECO:0000313" key="1">
    <source>
        <dbReference type="EMBL" id="RXZ31921.1"/>
    </source>
</evidence>
<dbReference type="OrthoDB" id="7584508at2"/>
<evidence type="ECO:0000313" key="2">
    <source>
        <dbReference type="Proteomes" id="UP000292347"/>
    </source>
</evidence>
<dbReference type="Proteomes" id="UP000292347">
    <property type="component" value="Unassembled WGS sequence"/>
</dbReference>
<reference evidence="1 2" key="1">
    <citation type="submission" date="2019-01" db="EMBL/GenBank/DDBJ databases">
        <title>Sphingomonas mucosissima sp. nov. and Sphingomonas desiccabilis sp. nov., from biological soil crusts in the Colorado Plateau, USA.</title>
        <authorList>
            <person name="Zhu D."/>
        </authorList>
    </citation>
    <scope>NUCLEOTIDE SEQUENCE [LARGE SCALE GENOMIC DNA]</scope>
    <source>
        <strain evidence="1 2">CP1D</strain>
    </source>
</reference>
<dbReference type="AlphaFoldDB" id="A0A4Q2IU40"/>